<reference evidence="1" key="1">
    <citation type="submission" date="2024-09" db="EMBL/GenBank/DDBJ databases">
        <title>Black Yeasts Isolated from many extreme environments.</title>
        <authorList>
            <person name="Coleine C."/>
            <person name="Stajich J.E."/>
            <person name="Selbmann L."/>
        </authorList>
    </citation>
    <scope>NUCLEOTIDE SEQUENCE</scope>
    <source>
        <strain evidence="1">CCFEE 5737</strain>
    </source>
</reference>
<accession>A0ACC3D8G2</accession>
<evidence type="ECO:0000313" key="1">
    <source>
        <dbReference type="EMBL" id="KAK3063448.1"/>
    </source>
</evidence>
<dbReference type="EMBL" id="JAWDJW010006843">
    <property type="protein sequence ID" value="KAK3063448.1"/>
    <property type="molecule type" value="Genomic_DNA"/>
</dbReference>
<evidence type="ECO:0000313" key="2">
    <source>
        <dbReference type="Proteomes" id="UP001186974"/>
    </source>
</evidence>
<gene>
    <name evidence="1" type="ORF">LTS18_000297</name>
</gene>
<name>A0ACC3D8G2_9PEZI</name>
<dbReference type="Proteomes" id="UP001186974">
    <property type="component" value="Unassembled WGS sequence"/>
</dbReference>
<proteinExistence type="predicted"/>
<comment type="caution">
    <text evidence="1">The sequence shown here is derived from an EMBL/GenBank/DDBJ whole genome shotgun (WGS) entry which is preliminary data.</text>
</comment>
<organism evidence="1 2">
    <name type="scientific">Coniosporium uncinatum</name>
    <dbReference type="NCBI Taxonomy" id="93489"/>
    <lineage>
        <taxon>Eukaryota</taxon>
        <taxon>Fungi</taxon>
        <taxon>Dikarya</taxon>
        <taxon>Ascomycota</taxon>
        <taxon>Pezizomycotina</taxon>
        <taxon>Dothideomycetes</taxon>
        <taxon>Dothideomycetes incertae sedis</taxon>
        <taxon>Coniosporium</taxon>
    </lineage>
</organism>
<keyword evidence="2" id="KW-1185">Reference proteome</keyword>
<sequence length="173" mass="19572">MDMLNHGHLELAQHHFVLVRFSVPSENQGRDVQLTLHECKNVHDCYQRLATHLREDGLEFQRIMGSRVTLIPRGEDPFYLEAQDNDTYQAMKARIARGWQYLWAIPGAAFYFETEIDVEPRLDGPLTWSEGRVIVYGLEYGAPSKGVLNISTPHWIAAHGSPPRSGLNGDGTS</sequence>
<protein>
    <submittedName>
        <fullName evidence="1">Uncharacterized protein</fullName>
    </submittedName>
</protein>